<dbReference type="InterPro" id="IPR003660">
    <property type="entry name" value="HAMP_dom"/>
</dbReference>
<dbReference type="Gene3D" id="6.10.340.10">
    <property type="match status" value="1"/>
</dbReference>
<accession>A0ABX6P1K9</accession>
<dbReference type="InterPro" id="IPR035965">
    <property type="entry name" value="PAS-like_dom_sf"/>
</dbReference>
<feature type="domain" description="HAMP" evidence="2">
    <location>
        <begin position="97"/>
        <end position="150"/>
    </location>
</feature>
<dbReference type="Pfam" id="PF00672">
    <property type="entry name" value="HAMP"/>
    <property type="match status" value="1"/>
</dbReference>
<evidence type="ECO:0000313" key="3">
    <source>
        <dbReference type="EMBL" id="QJW83404.1"/>
    </source>
</evidence>
<feature type="domain" description="PAS" evidence="1">
    <location>
        <begin position="162"/>
        <end position="228"/>
    </location>
</feature>
<organism evidence="3 4">
    <name type="scientific">Ramlibacter terrae</name>
    <dbReference type="NCBI Taxonomy" id="2732511"/>
    <lineage>
        <taxon>Bacteria</taxon>
        <taxon>Pseudomonadati</taxon>
        <taxon>Pseudomonadota</taxon>
        <taxon>Betaproteobacteria</taxon>
        <taxon>Burkholderiales</taxon>
        <taxon>Comamonadaceae</taxon>
        <taxon>Ramlibacter</taxon>
    </lineage>
</organism>
<dbReference type="CDD" id="cd00130">
    <property type="entry name" value="PAS"/>
    <property type="match status" value="1"/>
</dbReference>
<gene>
    <name evidence="3" type="ORF">HK414_01985</name>
</gene>
<name>A0ABX6P1K9_9BURK</name>
<evidence type="ECO:0000259" key="2">
    <source>
        <dbReference type="PROSITE" id="PS50885"/>
    </source>
</evidence>
<dbReference type="CDD" id="cd06225">
    <property type="entry name" value="HAMP"/>
    <property type="match status" value="1"/>
</dbReference>
<dbReference type="SMART" id="SM00304">
    <property type="entry name" value="HAMP"/>
    <property type="match status" value="1"/>
</dbReference>
<sequence>MIAAALYDVEGRLFASFRVEDEDARVPERATPTRLDFGLETATVMRSVVSNREQIGTVYVQSRHGLLGEMAEYAGWLAAVTLASLFGALLLANRLQKSLTGPIREVSDVARMVLERGSFDVRATKRTQDEVGQLVDAFNAMLDELGNRARVLQEANRALSDSEARYQLAARGSSAGLWDWDMAAGTMFYSPRLKALLGYTGKEFPDKPSSLTRVMHPDDRRNVVEALRAHRPTTRPTGRVPAAREGRAVALVPR</sequence>
<dbReference type="Gene3D" id="3.30.450.20">
    <property type="entry name" value="PAS domain"/>
    <property type="match status" value="1"/>
</dbReference>
<keyword evidence="4" id="KW-1185">Reference proteome</keyword>
<dbReference type="SUPFAM" id="SSF55785">
    <property type="entry name" value="PYP-like sensor domain (PAS domain)"/>
    <property type="match status" value="1"/>
</dbReference>
<dbReference type="EMBL" id="CP053418">
    <property type="protein sequence ID" value="QJW83404.1"/>
    <property type="molecule type" value="Genomic_DNA"/>
</dbReference>
<dbReference type="SUPFAM" id="SSF158472">
    <property type="entry name" value="HAMP domain-like"/>
    <property type="match status" value="1"/>
</dbReference>
<dbReference type="InterPro" id="IPR013655">
    <property type="entry name" value="PAS_fold_3"/>
</dbReference>
<dbReference type="Proteomes" id="UP000500826">
    <property type="component" value="Chromosome"/>
</dbReference>
<protein>
    <submittedName>
        <fullName evidence="3">HAMP domain-containing protein</fullName>
    </submittedName>
</protein>
<proteinExistence type="predicted"/>
<dbReference type="InterPro" id="IPR000014">
    <property type="entry name" value="PAS"/>
</dbReference>
<reference evidence="3 4" key="1">
    <citation type="submission" date="2020-05" db="EMBL/GenBank/DDBJ databases">
        <title>Ramlibacter rhizophilus sp. nov., isolated from rhizosphere soil of national flower Mugunghwa from South Korea.</title>
        <authorList>
            <person name="Zheng-Fei Y."/>
            <person name="Huan T."/>
        </authorList>
    </citation>
    <scope>NUCLEOTIDE SEQUENCE [LARGE SCALE GENOMIC DNA]</scope>
    <source>
        <strain evidence="3 4">H242</strain>
    </source>
</reference>
<reference evidence="3 4" key="2">
    <citation type="submission" date="2020-05" db="EMBL/GenBank/DDBJ databases">
        <authorList>
            <person name="Khan S.A."/>
            <person name="Jeon C.O."/>
            <person name="Chun B.H."/>
        </authorList>
    </citation>
    <scope>NUCLEOTIDE SEQUENCE [LARGE SCALE GENOMIC DNA]</scope>
    <source>
        <strain evidence="3 4">H242</strain>
    </source>
</reference>
<evidence type="ECO:0000313" key="4">
    <source>
        <dbReference type="Proteomes" id="UP000500826"/>
    </source>
</evidence>
<dbReference type="Pfam" id="PF08447">
    <property type="entry name" value="PAS_3"/>
    <property type="match status" value="1"/>
</dbReference>
<dbReference type="PROSITE" id="PS50885">
    <property type="entry name" value="HAMP"/>
    <property type="match status" value="1"/>
</dbReference>
<evidence type="ECO:0000259" key="1">
    <source>
        <dbReference type="PROSITE" id="PS50112"/>
    </source>
</evidence>
<dbReference type="SMART" id="SM00091">
    <property type="entry name" value="PAS"/>
    <property type="match status" value="1"/>
</dbReference>
<dbReference type="PROSITE" id="PS50112">
    <property type="entry name" value="PAS"/>
    <property type="match status" value="1"/>
</dbReference>